<evidence type="ECO:0000256" key="2">
    <source>
        <dbReference type="PROSITE-ProRule" id="PRU00335"/>
    </source>
</evidence>
<dbReference type="RefSeq" id="WP_072911335.1">
    <property type="nucleotide sequence ID" value="NZ_FRAR01000008.1"/>
</dbReference>
<feature type="domain" description="HTH tetR-type" evidence="3">
    <location>
        <begin position="14"/>
        <end position="74"/>
    </location>
</feature>
<dbReference type="InterPro" id="IPR023772">
    <property type="entry name" value="DNA-bd_HTH_TetR-type_CS"/>
</dbReference>
<feature type="DNA-binding region" description="H-T-H motif" evidence="2">
    <location>
        <begin position="37"/>
        <end position="56"/>
    </location>
</feature>
<dbReference type="PROSITE" id="PS01081">
    <property type="entry name" value="HTH_TETR_1"/>
    <property type="match status" value="1"/>
</dbReference>
<dbReference type="GO" id="GO:0000976">
    <property type="term" value="F:transcription cis-regulatory region binding"/>
    <property type="evidence" value="ECO:0007669"/>
    <property type="project" value="TreeGrafter"/>
</dbReference>
<dbReference type="InterPro" id="IPR001647">
    <property type="entry name" value="HTH_TetR"/>
</dbReference>
<dbReference type="Pfam" id="PF14246">
    <property type="entry name" value="TetR_C_7"/>
    <property type="match status" value="1"/>
</dbReference>
<keyword evidence="1 2" id="KW-0238">DNA-binding</keyword>
<reference evidence="5" key="1">
    <citation type="submission" date="2016-11" db="EMBL/GenBank/DDBJ databases">
        <authorList>
            <person name="Varghese N."/>
            <person name="Submissions S."/>
        </authorList>
    </citation>
    <scope>NUCLEOTIDE SEQUENCE [LARGE SCALE GENOMIC DNA]</scope>
    <source>
        <strain evidence="5">DSM 10349</strain>
    </source>
</reference>
<dbReference type="InterPro" id="IPR039536">
    <property type="entry name" value="TetR_C_Proteobacteria"/>
</dbReference>
<sequence length="202" mass="23585">MPYRTPKHIQEIKDAKYKHILDVALRLFSEKGFQNTSIQNICSEAGVSVGSIYFYFPNKKSIFDAVYNSIQSKYLMSLAEMLEEETDLRNIIFEYIRGQVHALASSNVYEINFFLTNRHQLRENRNDHLKEMITYFKEYFDEAVKSGQLKAQNTELAASTFIYSVSYAVGHIFVYKLDYQEEELTNFLFNYSVQGLGLNLEV</sequence>
<evidence type="ECO:0000313" key="4">
    <source>
        <dbReference type="EMBL" id="SHK17830.1"/>
    </source>
</evidence>
<name>A0A1M6QCH2_9FIRM</name>
<dbReference type="SUPFAM" id="SSF48498">
    <property type="entry name" value="Tetracyclin repressor-like, C-terminal domain"/>
    <property type="match status" value="1"/>
</dbReference>
<dbReference type="Proteomes" id="UP000183997">
    <property type="component" value="Unassembled WGS sequence"/>
</dbReference>
<dbReference type="SUPFAM" id="SSF46689">
    <property type="entry name" value="Homeodomain-like"/>
    <property type="match status" value="1"/>
</dbReference>
<gene>
    <name evidence="4" type="ORF">SAMN02745123_00960</name>
</gene>
<protein>
    <submittedName>
        <fullName evidence="4">Transcriptional regulator, TetR family</fullName>
    </submittedName>
</protein>
<dbReference type="InterPro" id="IPR036271">
    <property type="entry name" value="Tet_transcr_reg_TetR-rel_C_sf"/>
</dbReference>
<evidence type="ECO:0000256" key="1">
    <source>
        <dbReference type="ARBA" id="ARBA00023125"/>
    </source>
</evidence>
<dbReference type="GO" id="GO:0003700">
    <property type="term" value="F:DNA-binding transcription factor activity"/>
    <property type="evidence" value="ECO:0007669"/>
    <property type="project" value="TreeGrafter"/>
</dbReference>
<dbReference type="InterPro" id="IPR009057">
    <property type="entry name" value="Homeodomain-like_sf"/>
</dbReference>
<dbReference type="PROSITE" id="PS50977">
    <property type="entry name" value="HTH_TETR_2"/>
    <property type="match status" value="1"/>
</dbReference>
<dbReference type="PANTHER" id="PTHR30055">
    <property type="entry name" value="HTH-TYPE TRANSCRIPTIONAL REGULATOR RUTR"/>
    <property type="match status" value="1"/>
</dbReference>
<dbReference type="PRINTS" id="PR00455">
    <property type="entry name" value="HTHTETR"/>
</dbReference>
<dbReference type="Gene3D" id="1.10.357.10">
    <property type="entry name" value="Tetracycline Repressor, domain 2"/>
    <property type="match status" value="1"/>
</dbReference>
<evidence type="ECO:0000259" key="3">
    <source>
        <dbReference type="PROSITE" id="PS50977"/>
    </source>
</evidence>
<dbReference type="EMBL" id="FRAR01000008">
    <property type="protein sequence ID" value="SHK17830.1"/>
    <property type="molecule type" value="Genomic_DNA"/>
</dbReference>
<dbReference type="STRING" id="1121421.SAMN02745123_00960"/>
<dbReference type="Gene3D" id="1.10.10.60">
    <property type="entry name" value="Homeodomain-like"/>
    <property type="match status" value="1"/>
</dbReference>
<dbReference type="InterPro" id="IPR050109">
    <property type="entry name" value="HTH-type_TetR-like_transc_reg"/>
</dbReference>
<evidence type="ECO:0000313" key="5">
    <source>
        <dbReference type="Proteomes" id="UP000183997"/>
    </source>
</evidence>
<keyword evidence="5" id="KW-1185">Reference proteome</keyword>
<dbReference type="Pfam" id="PF00440">
    <property type="entry name" value="TetR_N"/>
    <property type="match status" value="1"/>
</dbReference>
<accession>A0A1M6QCH2</accession>
<proteinExistence type="predicted"/>
<organism evidence="4 5">
    <name type="scientific">Desulforamulus aeronauticus DSM 10349</name>
    <dbReference type="NCBI Taxonomy" id="1121421"/>
    <lineage>
        <taxon>Bacteria</taxon>
        <taxon>Bacillati</taxon>
        <taxon>Bacillota</taxon>
        <taxon>Clostridia</taxon>
        <taxon>Eubacteriales</taxon>
        <taxon>Peptococcaceae</taxon>
        <taxon>Desulforamulus</taxon>
    </lineage>
</organism>
<dbReference type="AlphaFoldDB" id="A0A1M6QCH2"/>
<dbReference type="PANTHER" id="PTHR30055:SF226">
    <property type="entry name" value="HTH-TYPE TRANSCRIPTIONAL REGULATOR PKSA"/>
    <property type="match status" value="1"/>
</dbReference>